<dbReference type="SUPFAM" id="SSF51197">
    <property type="entry name" value="Clavaminate synthase-like"/>
    <property type="match status" value="1"/>
</dbReference>
<feature type="compositionally biased region" description="Basic and acidic residues" evidence="4">
    <location>
        <begin position="251"/>
        <end position="260"/>
    </location>
</feature>
<organism evidence="6 7">
    <name type="scientific">Parafrankia soli</name>
    <dbReference type="NCBI Taxonomy" id="2599596"/>
    <lineage>
        <taxon>Bacteria</taxon>
        <taxon>Bacillati</taxon>
        <taxon>Actinomycetota</taxon>
        <taxon>Actinomycetes</taxon>
        <taxon>Frankiales</taxon>
        <taxon>Frankiaceae</taxon>
        <taxon>Parafrankia</taxon>
    </lineage>
</organism>
<dbReference type="Pfam" id="PF14226">
    <property type="entry name" value="DIOX_N"/>
    <property type="match status" value="1"/>
</dbReference>
<dbReference type="RefSeq" id="WP_071063113.1">
    <property type="nucleotide sequence ID" value="NZ_MAXA01000191.1"/>
</dbReference>
<name>A0A1S1Q3R4_9ACTN</name>
<feature type="region of interest" description="Disordered" evidence="4">
    <location>
        <begin position="251"/>
        <end position="272"/>
    </location>
</feature>
<evidence type="ECO:0000313" key="7">
    <source>
        <dbReference type="Proteomes" id="UP000179769"/>
    </source>
</evidence>
<dbReference type="GO" id="GO:0046872">
    <property type="term" value="F:metal ion binding"/>
    <property type="evidence" value="ECO:0007669"/>
    <property type="project" value="UniProtKB-KW"/>
</dbReference>
<comment type="caution">
    <text evidence="6">The sequence shown here is derived from an EMBL/GenBank/DDBJ whole genome shotgun (WGS) entry which is preliminary data.</text>
</comment>
<sequence>MPDSPARPRAASAGAARLPVLDLRDYTAPDGRADRRDFLDALRAACRDPGFLQLTGHGVPSGLTERIIAVSRAFFDLPLAAKLEIENVHSPHFRGYTRLGHEITRGRPDLREQIDISDERPARVLGPDDPPYLRLDGPNQWPAALPELRVAALAYLAELGRVARVLVRALAESLGLPPDHLDPTFSAEPRSHLKLLRYLPTPAGSTTGHDAAEPNAAADGQNVDQGIGQGVGAHKDGGFLTFVLQDGVRSARQDGAHPDPRSPTGPSGLQVADGAGGWIEAAAVPGAFVVNIGEMFELATRRYYRATVHRVVSPPPGHERVSVAFFFGPRLSATLEPMPLPDALLAEIPDAEPPDPENPIFAQHGTNTLKSWLRSHPEVARRHYADVAPPAGVAPAAGGGA</sequence>
<feature type="domain" description="Fe2OG dioxygenase" evidence="5">
    <location>
        <begin position="188"/>
        <end position="329"/>
    </location>
</feature>
<dbReference type="GO" id="GO:0017000">
    <property type="term" value="P:antibiotic biosynthetic process"/>
    <property type="evidence" value="ECO:0007669"/>
    <property type="project" value="UniProtKB-KW"/>
</dbReference>
<dbReference type="InterPro" id="IPR050231">
    <property type="entry name" value="Iron_ascorbate_oxido_reductase"/>
</dbReference>
<keyword evidence="3" id="KW-0560">Oxidoreductase</keyword>
<protein>
    <submittedName>
        <fullName evidence="6">Oxygenase</fullName>
    </submittedName>
</protein>
<dbReference type="Gene3D" id="2.60.120.330">
    <property type="entry name" value="B-lactam Antibiotic, Isopenicillin N Synthase, Chain"/>
    <property type="match status" value="1"/>
</dbReference>
<gene>
    <name evidence="6" type="ORF">BBK14_17165</name>
</gene>
<keyword evidence="3" id="KW-0408">Iron</keyword>
<dbReference type="PANTHER" id="PTHR47990">
    <property type="entry name" value="2-OXOGLUTARATE (2OG) AND FE(II)-DEPENDENT OXYGENASE SUPERFAMILY PROTEIN-RELATED"/>
    <property type="match status" value="1"/>
</dbReference>
<dbReference type="Pfam" id="PF03171">
    <property type="entry name" value="2OG-FeII_Oxy"/>
    <property type="match status" value="1"/>
</dbReference>
<evidence type="ECO:0000256" key="3">
    <source>
        <dbReference type="RuleBase" id="RU003682"/>
    </source>
</evidence>
<feature type="region of interest" description="Disordered" evidence="4">
    <location>
        <begin position="200"/>
        <end position="230"/>
    </location>
</feature>
<accession>A0A1S1Q3R4</accession>
<dbReference type="PROSITE" id="PS51471">
    <property type="entry name" value="FE2OG_OXY"/>
    <property type="match status" value="1"/>
</dbReference>
<keyword evidence="3" id="KW-0479">Metal-binding</keyword>
<dbReference type="Proteomes" id="UP000179769">
    <property type="component" value="Unassembled WGS sequence"/>
</dbReference>
<dbReference type="InterPro" id="IPR005123">
    <property type="entry name" value="Oxoglu/Fe-dep_dioxygenase_dom"/>
</dbReference>
<dbReference type="InterPro" id="IPR044861">
    <property type="entry name" value="IPNS-like_FE2OG_OXY"/>
</dbReference>
<dbReference type="InterPro" id="IPR027443">
    <property type="entry name" value="IPNS-like_sf"/>
</dbReference>
<dbReference type="InterPro" id="IPR026992">
    <property type="entry name" value="DIOX_N"/>
</dbReference>
<dbReference type="OrthoDB" id="21825at2"/>
<dbReference type="AlphaFoldDB" id="A0A1S1Q3R4"/>
<keyword evidence="7" id="KW-1185">Reference proteome</keyword>
<proteinExistence type="inferred from homology"/>
<evidence type="ECO:0000256" key="1">
    <source>
        <dbReference type="ARBA" id="ARBA00004792"/>
    </source>
</evidence>
<dbReference type="GO" id="GO:0016491">
    <property type="term" value="F:oxidoreductase activity"/>
    <property type="evidence" value="ECO:0007669"/>
    <property type="project" value="UniProtKB-KW"/>
</dbReference>
<dbReference type="EMBL" id="MAXA01000191">
    <property type="protein sequence ID" value="OHV29548.1"/>
    <property type="molecule type" value="Genomic_DNA"/>
</dbReference>
<comment type="pathway">
    <text evidence="1">Antibiotic biosynthesis.</text>
</comment>
<keyword evidence="2" id="KW-0045">Antibiotic biosynthesis</keyword>
<evidence type="ECO:0000256" key="2">
    <source>
        <dbReference type="ARBA" id="ARBA00023194"/>
    </source>
</evidence>
<evidence type="ECO:0000259" key="5">
    <source>
        <dbReference type="PROSITE" id="PS51471"/>
    </source>
</evidence>
<comment type="similarity">
    <text evidence="3">Belongs to the iron/ascorbate-dependent oxidoreductase family.</text>
</comment>
<evidence type="ECO:0000313" key="6">
    <source>
        <dbReference type="EMBL" id="OHV29548.1"/>
    </source>
</evidence>
<evidence type="ECO:0000256" key="4">
    <source>
        <dbReference type="SAM" id="MobiDB-lite"/>
    </source>
</evidence>
<reference evidence="7" key="1">
    <citation type="submission" date="2016-07" db="EMBL/GenBank/DDBJ databases">
        <title>Frankia sp. NRRL B-16219 Genome sequencing.</title>
        <authorList>
            <person name="Ghodhbane-Gtari F."/>
            <person name="Swanson E."/>
            <person name="Gueddou A."/>
            <person name="Louati M."/>
            <person name="Nouioui I."/>
            <person name="Hezbri K."/>
            <person name="Abebe-Akele F."/>
            <person name="Simpson S."/>
            <person name="Morris K."/>
            <person name="Thomas K."/>
            <person name="Gtari M."/>
            <person name="Tisa L.S."/>
        </authorList>
    </citation>
    <scope>NUCLEOTIDE SEQUENCE [LARGE SCALE GENOMIC DNA]</scope>
    <source>
        <strain evidence="7">NRRL B-16219</strain>
    </source>
</reference>